<dbReference type="RefSeq" id="WP_345355535.1">
    <property type="nucleotide sequence ID" value="NZ_BAABHJ010000008.1"/>
</dbReference>
<feature type="domain" description="SGNH hydrolase-type esterase" evidence="2">
    <location>
        <begin position="49"/>
        <end position="223"/>
    </location>
</feature>
<protein>
    <submittedName>
        <fullName evidence="3">SGNH/GDSL hydrolase family protein</fullName>
    </submittedName>
</protein>
<keyword evidence="4" id="KW-1185">Reference proteome</keyword>
<name>A0ABP8TKX0_9ACTN</name>
<organism evidence="3 4">
    <name type="scientific">Actinoallomurus liliacearum</name>
    <dbReference type="NCBI Taxonomy" id="1080073"/>
    <lineage>
        <taxon>Bacteria</taxon>
        <taxon>Bacillati</taxon>
        <taxon>Actinomycetota</taxon>
        <taxon>Actinomycetes</taxon>
        <taxon>Streptosporangiales</taxon>
        <taxon>Thermomonosporaceae</taxon>
        <taxon>Actinoallomurus</taxon>
    </lineage>
</organism>
<dbReference type="PANTHER" id="PTHR30383">
    <property type="entry name" value="THIOESTERASE 1/PROTEASE 1/LYSOPHOSPHOLIPASE L1"/>
    <property type="match status" value="1"/>
</dbReference>
<dbReference type="Gene3D" id="3.40.50.1110">
    <property type="entry name" value="SGNH hydrolase"/>
    <property type="match status" value="1"/>
</dbReference>
<evidence type="ECO:0000313" key="4">
    <source>
        <dbReference type="Proteomes" id="UP001500212"/>
    </source>
</evidence>
<keyword evidence="1" id="KW-0732">Signal</keyword>
<evidence type="ECO:0000256" key="1">
    <source>
        <dbReference type="SAM" id="SignalP"/>
    </source>
</evidence>
<sequence length="241" mass="26160">MRRRALRCLAAAGVLLALTACGGSERRARAESSARTPKRQASHTPVVMFLGDSYTTGKLGQQPEQTYAAETARLLGWQVILGGYRQTGFIAKGQIGKDFAQLFTDQLAWRPAPDLVIISGGHNDRRRPAQDVGAAARGLLDTVRQRWSTSRLLLIGPMWGGGDPPQEVLEIRDAMAAAAQETKVPFIDPLQEEWITGDRKKGTGNAPQYILSDGTHPTVAGARHIAECLVADLKKLKLTKP</sequence>
<dbReference type="Proteomes" id="UP001500212">
    <property type="component" value="Unassembled WGS sequence"/>
</dbReference>
<reference evidence="4" key="1">
    <citation type="journal article" date="2019" name="Int. J. Syst. Evol. Microbiol.">
        <title>The Global Catalogue of Microorganisms (GCM) 10K type strain sequencing project: providing services to taxonomists for standard genome sequencing and annotation.</title>
        <authorList>
            <consortium name="The Broad Institute Genomics Platform"/>
            <consortium name="The Broad Institute Genome Sequencing Center for Infectious Disease"/>
            <person name="Wu L."/>
            <person name="Ma J."/>
        </authorList>
    </citation>
    <scope>NUCLEOTIDE SEQUENCE [LARGE SCALE GENOMIC DNA]</scope>
    <source>
        <strain evidence="4">JCM 17938</strain>
    </source>
</reference>
<dbReference type="GO" id="GO:0016787">
    <property type="term" value="F:hydrolase activity"/>
    <property type="evidence" value="ECO:0007669"/>
    <property type="project" value="UniProtKB-KW"/>
</dbReference>
<comment type="caution">
    <text evidence="3">The sequence shown here is derived from an EMBL/GenBank/DDBJ whole genome shotgun (WGS) entry which is preliminary data.</text>
</comment>
<feature type="chain" id="PRO_5046689282" evidence="1">
    <location>
        <begin position="23"/>
        <end position="241"/>
    </location>
</feature>
<dbReference type="InterPro" id="IPR013830">
    <property type="entry name" value="SGNH_hydro"/>
</dbReference>
<accession>A0ABP8TKX0</accession>
<dbReference type="EMBL" id="BAABHJ010000008">
    <property type="protein sequence ID" value="GAA4609450.1"/>
    <property type="molecule type" value="Genomic_DNA"/>
</dbReference>
<dbReference type="SUPFAM" id="SSF52266">
    <property type="entry name" value="SGNH hydrolase"/>
    <property type="match status" value="1"/>
</dbReference>
<dbReference type="InterPro" id="IPR051532">
    <property type="entry name" value="Ester_Hydrolysis_Enzymes"/>
</dbReference>
<evidence type="ECO:0000313" key="3">
    <source>
        <dbReference type="EMBL" id="GAA4609450.1"/>
    </source>
</evidence>
<dbReference type="CDD" id="cd00229">
    <property type="entry name" value="SGNH_hydrolase"/>
    <property type="match status" value="1"/>
</dbReference>
<dbReference type="InterPro" id="IPR036514">
    <property type="entry name" value="SGNH_hydro_sf"/>
</dbReference>
<dbReference type="PROSITE" id="PS51257">
    <property type="entry name" value="PROKAR_LIPOPROTEIN"/>
    <property type="match status" value="1"/>
</dbReference>
<gene>
    <name evidence="3" type="ORF">GCM10023195_38120</name>
</gene>
<proteinExistence type="predicted"/>
<evidence type="ECO:0000259" key="2">
    <source>
        <dbReference type="Pfam" id="PF13472"/>
    </source>
</evidence>
<keyword evidence="3" id="KW-0378">Hydrolase</keyword>
<dbReference type="Pfam" id="PF13472">
    <property type="entry name" value="Lipase_GDSL_2"/>
    <property type="match status" value="1"/>
</dbReference>
<dbReference type="PANTHER" id="PTHR30383:SF5">
    <property type="entry name" value="SGNH HYDROLASE-TYPE ESTERASE DOMAIN-CONTAINING PROTEIN"/>
    <property type="match status" value="1"/>
</dbReference>
<feature type="signal peptide" evidence="1">
    <location>
        <begin position="1"/>
        <end position="22"/>
    </location>
</feature>